<evidence type="ECO:0000313" key="2">
    <source>
        <dbReference type="EMBL" id="KAF0910932.1"/>
    </source>
</evidence>
<dbReference type="EMBL" id="SPHZ02000006">
    <property type="protein sequence ID" value="KAF0910932.1"/>
    <property type="molecule type" value="Genomic_DNA"/>
</dbReference>
<dbReference type="AlphaFoldDB" id="A0A6G1DFF3"/>
<proteinExistence type="predicted"/>
<reference evidence="2 3" key="1">
    <citation type="submission" date="2019-11" db="EMBL/GenBank/DDBJ databases">
        <title>Whole genome sequence of Oryza granulata.</title>
        <authorList>
            <person name="Li W."/>
        </authorList>
    </citation>
    <scope>NUCLEOTIDE SEQUENCE [LARGE SCALE GENOMIC DNA]</scope>
    <source>
        <strain evidence="3">cv. Menghai</strain>
        <tissue evidence="2">Leaf</tissue>
    </source>
</reference>
<evidence type="ECO:0000256" key="1">
    <source>
        <dbReference type="SAM" id="MobiDB-lite"/>
    </source>
</evidence>
<accession>A0A6G1DFF3</accession>
<organism evidence="2 3">
    <name type="scientific">Oryza meyeriana var. granulata</name>
    <dbReference type="NCBI Taxonomy" id="110450"/>
    <lineage>
        <taxon>Eukaryota</taxon>
        <taxon>Viridiplantae</taxon>
        <taxon>Streptophyta</taxon>
        <taxon>Embryophyta</taxon>
        <taxon>Tracheophyta</taxon>
        <taxon>Spermatophyta</taxon>
        <taxon>Magnoliopsida</taxon>
        <taxon>Liliopsida</taxon>
        <taxon>Poales</taxon>
        <taxon>Poaceae</taxon>
        <taxon>BOP clade</taxon>
        <taxon>Oryzoideae</taxon>
        <taxon>Oryzeae</taxon>
        <taxon>Oryzinae</taxon>
        <taxon>Oryza</taxon>
        <taxon>Oryza meyeriana</taxon>
    </lineage>
</organism>
<protein>
    <submittedName>
        <fullName evidence="2">Uncharacterized protein</fullName>
    </submittedName>
</protein>
<name>A0A6G1DFF3_9ORYZ</name>
<evidence type="ECO:0000313" key="3">
    <source>
        <dbReference type="Proteomes" id="UP000479710"/>
    </source>
</evidence>
<comment type="caution">
    <text evidence="2">The sequence shown here is derived from an EMBL/GenBank/DDBJ whole genome shotgun (WGS) entry which is preliminary data.</text>
</comment>
<keyword evidence="3" id="KW-1185">Reference proteome</keyword>
<sequence>MGGYPEGDVGWPQRCGDREQLPMVNGRTGRACAFGNPRWSECAGVEAIRRGGIEAGERKKALRLSGGDHPCLCLPSYRQLLRPPCRPVLPAVPHHHRYELETELPPSSPTRRARRCPDLTRGMLGS</sequence>
<gene>
    <name evidence="2" type="ORF">E2562_005329</name>
</gene>
<dbReference type="Proteomes" id="UP000479710">
    <property type="component" value="Unassembled WGS sequence"/>
</dbReference>
<feature type="region of interest" description="Disordered" evidence="1">
    <location>
        <begin position="100"/>
        <end position="126"/>
    </location>
</feature>